<reference evidence="5" key="2">
    <citation type="submission" date="2025-08" db="UniProtKB">
        <authorList>
            <consortium name="Ensembl"/>
        </authorList>
    </citation>
    <scope>IDENTIFICATION</scope>
</reference>
<comment type="similarity">
    <text evidence="1">Belongs to the band 7/mec-2 family.</text>
</comment>
<reference evidence="5" key="3">
    <citation type="submission" date="2025-09" db="UniProtKB">
        <authorList>
            <consortium name="Ensembl"/>
        </authorList>
    </citation>
    <scope>IDENTIFICATION</scope>
</reference>
<evidence type="ECO:0000256" key="3">
    <source>
        <dbReference type="SAM" id="Phobius"/>
    </source>
</evidence>
<dbReference type="GeneID" id="115420910"/>
<evidence type="ECO:0000313" key="6">
    <source>
        <dbReference type="Proteomes" id="UP000472271"/>
    </source>
</evidence>
<dbReference type="InterPro" id="IPR043202">
    <property type="entry name" value="Band-7_stomatin-like"/>
</dbReference>
<dbReference type="InterPro" id="IPR001972">
    <property type="entry name" value="Stomatin_HflK_fam"/>
</dbReference>
<sequence>MFRSAYQLLPQRDSSSTQGTPGLFVSGDRGTQAGYHKGLSFDYIPNVSQNDFTDTSQGWLSWICNLIVIFLVYVITLVAFPITGWFVLKTVPNYQRIVVFRLGRICPPRGPGIILVLPLIDQWQRVDLRTRAFNIPPCQVTTRDGGVMSVGADIQFRIWNPVMSVVSVQDLNASTRMTAQNALTHSLSKKTVREIQTERVKLGEYLGMDINEMTRPWGLEVDRVELALGSILKAPEEGPSGPLIMPPSVPGLEGLTGPIQQLAMHFLGQSNVSHPQLEDRITFTDEVSSATHSITAPPGSVEQLLDGVKLLLSETLVSRVGACFQFHISSENGQQHSYYVDLSQGSGAAGAGSSCREPDVTLSVSDTDLMAMFEGTLRPFTAYSSGRLKVQGDIKTAMKLEELINLLKK</sequence>
<dbReference type="InterPro" id="IPR001107">
    <property type="entry name" value="Band_7"/>
</dbReference>
<dbReference type="InterPro" id="IPR003033">
    <property type="entry name" value="SCP2_sterol-bd_dom"/>
</dbReference>
<dbReference type="SMART" id="SM00244">
    <property type="entry name" value="PHB"/>
    <property type="match status" value="1"/>
</dbReference>
<keyword evidence="6" id="KW-1185">Reference proteome</keyword>
<dbReference type="RefSeq" id="XP_029992385.1">
    <property type="nucleotide sequence ID" value="XM_030136525.1"/>
</dbReference>
<dbReference type="PRINTS" id="PR00721">
    <property type="entry name" value="STOMATIN"/>
</dbReference>
<dbReference type="PANTHER" id="PTHR10264:SF130">
    <property type="entry name" value="STOMATIN-LIKE PROTEIN 1"/>
    <property type="match status" value="1"/>
</dbReference>
<dbReference type="GO" id="GO:0005886">
    <property type="term" value="C:plasma membrane"/>
    <property type="evidence" value="ECO:0007669"/>
    <property type="project" value="InterPro"/>
</dbReference>
<name>A0A673CVQ4_9TELE</name>
<protein>
    <recommendedName>
        <fullName evidence="4">Band 7 domain-containing protein</fullName>
    </recommendedName>
</protein>
<dbReference type="InterPro" id="IPR036013">
    <property type="entry name" value="Band_7/SPFH_dom_sf"/>
</dbReference>
<dbReference type="OrthoDB" id="3592703at2759"/>
<keyword evidence="3" id="KW-0812">Transmembrane</keyword>
<dbReference type="Proteomes" id="UP000472271">
    <property type="component" value="Chromosome 6"/>
</dbReference>
<dbReference type="SUPFAM" id="SSF55718">
    <property type="entry name" value="SCP-like"/>
    <property type="match status" value="1"/>
</dbReference>
<feature type="domain" description="Band 7" evidence="4">
    <location>
        <begin position="86"/>
        <end position="239"/>
    </location>
</feature>
<accession>A0A673CVQ4</accession>
<organism evidence="5 6">
    <name type="scientific">Sphaeramia orbicularis</name>
    <name type="common">orbiculate cardinalfish</name>
    <dbReference type="NCBI Taxonomy" id="375764"/>
    <lineage>
        <taxon>Eukaryota</taxon>
        <taxon>Metazoa</taxon>
        <taxon>Chordata</taxon>
        <taxon>Craniata</taxon>
        <taxon>Vertebrata</taxon>
        <taxon>Euteleostomi</taxon>
        <taxon>Actinopterygii</taxon>
        <taxon>Neopterygii</taxon>
        <taxon>Teleostei</taxon>
        <taxon>Neoteleostei</taxon>
        <taxon>Acanthomorphata</taxon>
        <taxon>Gobiaria</taxon>
        <taxon>Kurtiformes</taxon>
        <taxon>Apogonoidei</taxon>
        <taxon>Apogonidae</taxon>
        <taxon>Apogoninae</taxon>
        <taxon>Sphaeramia</taxon>
    </lineage>
</organism>
<dbReference type="SUPFAM" id="SSF117892">
    <property type="entry name" value="Band 7/SPFH domain"/>
    <property type="match status" value="1"/>
</dbReference>
<dbReference type="CTD" id="9399"/>
<feature type="region of interest" description="Disordered" evidence="2">
    <location>
        <begin position="1"/>
        <end position="21"/>
    </location>
</feature>
<dbReference type="InParanoid" id="A0A673CVQ4"/>
<dbReference type="Pfam" id="PF01145">
    <property type="entry name" value="Band_7"/>
    <property type="match status" value="1"/>
</dbReference>
<dbReference type="Gene3D" id="3.30.479.30">
    <property type="entry name" value="Band 7 domain"/>
    <property type="match status" value="1"/>
</dbReference>
<dbReference type="InterPro" id="IPR036527">
    <property type="entry name" value="SCP2_sterol-bd_dom_sf"/>
</dbReference>
<dbReference type="AlphaFoldDB" id="A0A673CVQ4"/>
<evidence type="ECO:0000256" key="1">
    <source>
        <dbReference type="ARBA" id="ARBA00008164"/>
    </source>
</evidence>
<gene>
    <name evidence="5" type="primary">stoml1</name>
</gene>
<dbReference type="FunFam" id="3.30.479.30:FF:000011">
    <property type="entry name" value="stomatin-like protein 1 isoform X1"/>
    <property type="match status" value="1"/>
</dbReference>
<evidence type="ECO:0000313" key="5">
    <source>
        <dbReference type="Ensembl" id="ENSSORP00005056762.1"/>
    </source>
</evidence>
<dbReference type="Gene3D" id="3.30.1050.10">
    <property type="entry name" value="SCP2 sterol-binding domain"/>
    <property type="match status" value="1"/>
</dbReference>
<dbReference type="Pfam" id="PF02036">
    <property type="entry name" value="SCP2"/>
    <property type="match status" value="1"/>
</dbReference>
<keyword evidence="3" id="KW-1133">Transmembrane helix</keyword>
<evidence type="ECO:0000259" key="4">
    <source>
        <dbReference type="SMART" id="SM00244"/>
    </source>
</evidence>
<dbReference type="CDD" id="cd13436">
    <property type="entry name" value="SPFH_SLP-1"/>
    <property type="match status" value="1"/>
</dbReference>
<reference evidence="5" key="1">
    <citation type="submission" date="2019-06" db="EMBL/GenBank/DDBJ databases">
        <authorList>
            <consortium name="Wellcome Sanger Institute Data Sharing"/>
        </authorList>
    </citation>
    <scope>NUCLEOTIDE SEQUENCE [LARGE SCALE GENOMIC DNA]</scope>
</reference>
<keyword evidence="3" id="KW-0472">Membrane</keyword>
<dbReference type="Ensembl" id="ENSSORT00005058063.1">
    <property type="protein sequence ID" value="ENSSORP00005056762.1"/>
    <property type="gene ID" value="ENSSORG00005025235.1"/>
</dbReference>
<dbReference type="PANTHER" id="PTHR10264">
    <property type="entry name" value="BAND 7 PROTEIN-RELATED"/>
    <property type="match status" value="1"/>
</dbReference>
<proteinExistence type="inferred from homology"/>
<evidence type="ECO:0000256" key="2">
    <source>
        <dbReference type="SAM" id="MobiDB-lite"/>
    </source>
</evidence>
<feature type="transmembrane region" description="Helical" evidence="3">
    <location>
        <begin position="59"/>
        <end position="88"/>
    </location>
</feature>